<dbReference type="GO" id="GO:0005524">
    <property type="term" value="F:ATP binding"/>
    <property type="evidence" value="ECO:0007669"/>
    <property type="project" value="UniProtKB-UniRule"/>
</dbReference>
<evidence type="ECO:0000256" key="9">
    <source>
        <dbReference type="PROSITE-ProRule" id="PRU00560"/>
    </source>
</evidence>
<accession>A0A0N0P480</accession>
<dbReference type="Pfam" id="PF00580">
    <property type="entry name" value="UvrD-helicase"/>
    <property type="match status" value="1"/>
</dbReference>
<evidence type="ECO:0000256" key="5">
    <source>
        <dbReference type="ARBA" id="ARBA00023235"/>
    </source>
</evidence>
<feature type="domain" description="UvrD-like helicase C-terminal" evidence="12">
    <location>
        <begin position="453"/>
        <end position="820"/>
    </location>
</feature>
<dbReference type="OrthoDB" id="1470711at2759"/>
<dbReference type="PROSITE" id="PS51217">
    <property type="entry name" value="UVRD_HELICASE_CTER"/>
    <property type="match status" value="1"/>
</dbReference>
<feature type="compositionally biased region" description="Gly residues" evidence="10">
    <location>
        <begin position="840"/>
        <end position="849"/>
    </location>
</feature>
<dbReference type="SUPFAM" id="SSF52540">
    <property type="entry name" value="P-loop containing nucleoside triphosphate hydrolases"/>
    <property type="match status" value="2"/>
</dbReference>
<dbReference type="AlphaFoldDB" id="A0A0N0P480"/>
<evidence type="ECO:0000256" key="8">
    <source>
        <dbReference type="ARBA" id="ARBA00048988"/>
    </source>
</evidence>
<dbReference type="InterPro" id="IPR027417">
    <property type="entry name" value="P-loop_NTPase"/>
</dbReference>
<dbReference type="GO" id="GO:0000725">
    <property type="term" value="P:recombinational repair"/>
    <property type="evidence" value="ECO:0007669"/>
    <property type="project" value="TreeGrafter"/>
</dbReference>
<reference evidence="13 14" key="1">
    <citation type="journal article" date="2015" name="PLoS Pathog.">
        <title>Leptomonas seymouri: Adaptations to the Dixenous Life Cycle Analyzed by Genome Sequencing, Transcriptome Profiling and Co-infection with Leishmania donovani.</title>
        <authorList>
            <person name="Kraeva N."/>
            <person name="Butenko A."/>
            <person name="Hlavacova J."/>
            <person name="Kostygov A."/>
            <person name="Myskova J."/>
            <person name="Grybchuk D."/>
            <person name="Lestinova T."/>
            <person name="Votypka J."/>
            <person name="Volf P."/>
            <person name="Opperdoes F."/>
            <person name="Flegontov P."/>
            <person name="Lukes J."/>
            <person name="Yurchenko V."/>
        </authorList>
    </citation>
    <scope>NUCLEOTIDE SEQUENCE [LARGE SCALE GENOMIC DNA]</scope>
    <source>
        <strain evidence="13 14">ATCC 30220</strain>
    </source>
</reference>
<keyword evidence="3 9" id="KW-0347">Helicase</keyword>
<protein>
    <recommendedName>
        <fullName evidence="7">DNA 3'-5' helicase</fullName>
        <ecNumber evidence="7">5.6.2.4</ecNumber>
    </recommendedName>
</protein>
<organism evidence="13 14">
    <name type="scientific">Leptomonas seymouri</name>
    <dbReference type="NCBI Taxonomy" id="5684"/>
    <lineage>
        <taxon>Eukaryota</taxon>
        <taxon>Discoba</taxon>
        <taxon>Euglenozoa</taxon>
        <taxon>Kinetoplastea</taxon>
        <taxon>Metakinetoplastina</taxon>
        <taxon>Trypanosomatida</taxon>
        <taxon>Trypanosomatidae</taxon>
        <taxon>Leishmaniinae</taxon>
        <taxon>Leptomonas</taxon>
    </lineage>
</organism>
<feature type="region of interest" description="Disordered" evidence="10">
    <location>
        <begin position="757"/>
        <end position="785"/>
    </location>
</feature>
<feature type="region of interest" description="Disordered" evidence="10">
    <location>
        <begin position="1096"/>
        <end position="1124"/>
    </location>
</feature>
<feature type="compositionally biased region" description="Polar residues" evidence="10">
    <location>
        <begin position="350"/>
        <end position="371"/>
    </location>
</feature>
<dbReference type="VEuPathDB" id="TriTrypDB:Lsey_0216_0040"/>
<evidence type="ECO:0000256" key="2">
    <source>
        <dbReference type="ARBA" id="ARBA00022801"/>
    </source>
</evidence>
<feature type="region of interest" description="Disordered" evidence="10">
    <location>
        <begin position="802"/>
        <end position="853"/>
    </location>
</feature>
<gene>
    <name evidence="13" type="ORF">ABL78_5952</name>
</gene>
<keyword evidence="4 9" id="KW-0067">ATP-binding</keyword>
<dbReference type="EMBL" id="LJSK01000216">
    <property type="protein sequence ID" value="KPI84986.1"/>
    <property type="molecule type" value="Genomic_DNA"/>
</dbReference>
<dbReference type="EC" id="5.6.2.4" evidence="7"/>
<evidence type="ECO:0000256" key="10">
    <source>
        <dbReference type="SAM" id="MobiDB-lite"/>
    </source>
</evidence>
<dbReference type="OMA" id="YAQREKS"/>
<evidence type="ECO:0000313" key="14">
    <source>
        <dbReference type="Proteomes" id="UP000038009"/>
    </source>
</evidence>
<keyword evidence="14" id="KW-1185">Reference proteome</keyword>
<dbReference type="InterPro" id="IPR000212">
    <property type="entry name" value="DNA_helicase_UvrD/REP"/>
</dbReference>
<dbReference type="GO" id="GO:0003677">
    <property type="term" value="F:DNA binding"/>
    <property type="evidence" value="ECO:0007669"/>
    <property type="project" value="InterPro"/>
</dbReference>
<dbReference type="InterPro" id="IPR014016">
    <property type="entry name" value="UvrD-like_ATP-bd"/>
</dbReference>
<dbReference type="GO" id="GO:0016787">
    <property type="term" value="F:hydrolase activity"/>
    <property type="evidence" value="ECO:0007669"/>
    <property type="project" value="UniProtKB-UniRule"/>
</dbReference>
<comment type="caution">
    <text evidence="13">The sequence shown here is derived from an EMBL/GenBank/DDBJ whole genome shotgun (WGS) entry which is preliminary data.</text>
</comment>
<dbReference type="CDD" id="cd17932">
    <property type="entry name" value="DEXQc_UvrD"/>
    <property type="match status" value="1"/>
</dbReference>
<feature type="binding site" evidence="9">
    <location>
        <begin position="163"/>
        <end position="170"/>
    </location>
    <ligand>
        <name>ATP</name>
        <dbReference type="ChEBI" id="CHEBI:30616"/>
    </ligand>
</feature>
<evidence type="ECO:0000313" key="13">
    <source>
        <dbReference type="EMBL" id="KPI84986.1"/>
    </source>
</evidence>
<sequence>MQEVRDALVAISEGTGGGRGSGLQPTSQQDATTTAPRLSGRAPRTSFTYTSRPSTNTGHTSSFHVPSSSSSSAVAAAVASSTDGAPSPIRSPAATAPASSVTHVQPRQQQQPPPPSLSSSCFSATAPPCSVTAASSLMSLSRMDESQARAATYPINTPLLLQAGAGSGKTQTMAARIVFLLENGVPARSILGICFTRQAAETLRERVRSTLPPSLARQAHALKLKTFHAFGLECLRRFGDLPADVHVLDARQQHQLARTVVDTYAQREKSSEAVAELVDYVNRVKTMKVPPIPQSDPSVQDAYLFPFYQRALHEEHNAVDFGDLQQMFYDLLRPVPAERLPSGGEGHHNGNASTRVGETTDDPSQQQQQGSRLVPSPVCTALRAEYTHFVVDEFQDFNEIQVELLALLAGDACRVTCVGDPNQCIYTWRGAMPNVFGVWKKRFPQTALLTLALNYRSDGPIVDAANRVVKAVQLAHHHREERAVMLVQCATEDDELQAVPLVVEHVLRRRDPNLTYDDIAILCRSRRRVQLYCDMLRAQRIPVRQLKAMSVDRLSTMRSLLAFLRLCLAPHSPEGDADVRTVLTTAPLHRLPTGSAKKFLLSLDSVCQARRSAEAAQIRSWRHAMDDGNLADEDIERGHNAINHGINHIQKGSSQASWQRSRDPVAPALGVHPETHSFFAVLQELVYHNFSCEALSKLEVSKKSQKTVRHMVQMITHAREMLAQSSCDVEQVLRYVLREGGYEGESMCTVSTRTALTGKSCGHGSKRQRCGDGDEGAEESDGVRAAHPKRVGAFLMEQCAADHNERQQQQHQHSPHGWRRRSTTSMSSRRSGAASSFAAGGDGSGGVGGAFDDDVLPAEEESAVWQEQRMNLPELVLHTYRGVHEALQREVAQHVEINAEAVVGGNKDGAVVDADLASSSASQSRLNAPSSSNSNSHPPGKGLRDSPSCQRRPHSGADDSVSVFSNGSCAGTPTLMQFLCPPAVVLRRVLDEFMSLVSSDDYGPMREPDVGSSKAGASASRHEKCTLTGAVSQWIGQVTVGTVHRAKGMEWPAVLLPGCWIGEYPVRPREEEKRVFYVGMSRAMKSLVCFTAAQKDGGSGDVSTGGGGVDMPGNGPGAASPSSKGLEVTPYLAAVGDKLERVAFADLKAAYLKERGYM</sequence>
<feature type="compositionally biased region" description="Basic residues" evidence="10">
    <location>
        <begin position="813"/>
        <end position="822"/>
    </location>
</feature>
<dbReference type="Proteomes" id="UP000038009">
    <property type="component" value="Unassembled WGS sequence"/>
</dbReference>
<feature type="region of interest" description="Disordered" evidence="10">
    <location>
        <begin position="916"/>
        <end position="961"/>
    </location>
</feature>
<evidence type="ECO:0000256" key="6">
    <source>
        <dbReference type="ARBA" id="ARBA00034617"/>
    </source>
</evidence>
<dbReference type="Pfam" id="PF13361">
    <property type="entry name" value="UvrD_C"/>
    <property type="match status" value="2"/>
</dbReference>
<keyword evidence="5" id="KW-0413">Isomerase</keyword>
<feature type="compositionally biased region" description="Low complexity" evidence="10">
    <location>
        <begin position="67"/>
        <end position="110"/>
    </location>
</feature>
<comment type="catalytic activity">
    <reaction evidence="6">
        <text>Couples ATP hydrolysis with the unwinding of duplex DNA by translocating in the 3'-5' direction.</text>
        <dbReference type="EC" id="5.6.2.4"/>
    </reaction>
</comment>
<proteinExistence type="predicted"/>
<evidence type="ECO:0000256" key="3">
    <source>
        <dbReference type="ARBA" id="ARBA00022806"/>
    </source>
</evidence>
<dbReference type="InterPro" id="IPR014017">
    <property type="entry name" value="DNA_helicase_UvrD-like_C"/>
</dbReference>
<feature type="compositionally biased region" description="Low complexity" evidence="10">
    <location>
        <begin position="917"/>
        <end position="939"/>
    </location>
</feature>
<evidence type="ECO:0000259" key="12">
    <source>
        <dbReference type="PROSITE" id="PS51217"/>
    </source>
</evidence>
<feature type="compositionally biased region" description="Polar residues" evidence="10">
    <location>
        <begin position="45"/>
        <end position="66"/>
    </location>
</feature>
<feature type="compositionally biased region" description="Low complexity" evidence="10">
    <location>
        <begin position="823"/>
        <end position="839"/>
    </location>
</feature>
<evidence type="ECO:0000256" key="1">
    <source>
        <dbReference type="ARBA" id="ARBA00022741"/>
    </source>
</evidence>
<comment type="catalytic activity">
    <reaction evidence="8">
        <text>ATP + H2O = ADP + phosphate + H(+)</text>
        <dbReference type="Rhea" id="RHEA:13065"/>
        <dbReference type="ChEBI" id="CHEBI:15377"/>
        <dbReference type="ChEBI" id="CHEBI:15378"/>
        <dbReference type="ChEBI" id="CHEBI:30616"/>
        <dbReference type="ChEBI" id="CHEBI:43474"/>
        <dbReference type="ChEBI" id="CHEBI:456216"/>
        <dbReference type="EC" id="5.6.2.4"/>
    </reaction>
</comment>
<evidence type="ECO:0000256" key="7">
    <source>
        <dbReference type="ARBA" id="ARBA00034808"/>
    </source>
</evidence>
<dbReference type="PROSITE" id="PS51198">
    <property type="entry name" value="UVRD_HELICASE_ATP_BIND"/>
    <property type="match status" value="1"/>
</dbReference>
<dbReference type="GO" id="GO:0005634">
    <property type="term" value="C:nucleus"/>
    <property type="evidence" value="ECO:0007669"/>
    <property type="project" value="TreeGrafter"/>
</dbReference>
<name>A0A0N0P480_LEPSE</name>
<feature type="domain" description="UvrD-like helicase ATP-binding" evidence="11">
    <location>
        <begin position="142"/>
        <end position="458"/>
    </location>
</feature>
<dbReference type="Gene3D" id="3.40.50.300">
    <property type="entry name" value="P-loop containing nucleotide triphosphate hydrolases"/>
    <property type="match status" value="4"/>
</dbReference>
<keyword evidence="1 9" id="KW-0547">Nucleotide-binding</keyword>
<keyword evidence="2 9" id="KW-0378">Hydrolase</keyword>
<feature type="compositionally biased region" description="Gly residues" evidence="10">
    <location>
        <begin position="1097"/>
        <end position="1116"/>
    </location>
</feature>
<feature type="region of interest" description="Disordered" evidence="10">
    <location>
        <begin position="1"/>
        <end position="122"/>
    </location>
</feature>
<feature type="region of interest" description="Disordered" evidence="10">
    <location>
        <begin position="339"/>
        <end position="374"/>
    </location>
</feature>
<evidence type="ECO:0000259" key="11">
    <source>
        <dbReference type="PROSITE" id="PS51198"/>
    </source>
</evidence>
<dbReference type="PANTHER" id="PTHR11070:SF2">
    <property type="entry name" value="ATP-DEPENDENT DNA HELICASE SRS2"/>
    <property type="match status" value="1"/>
</dbReference>
<feature type="compositionally biased region" description="Polar residues" evidence="10">
    <location>
        <begin position="23"/>
        <end position="36"/>
    </location>
</feature>
<dbReference type="PANTHER" id="PTHR11070">
    <property type="entry name" value="UVRD / RECB / PCRA DNA HELICASE FAMILY MEMBER"/>
    <property type="match status" value="1"/>
</dbReference>
<dbReference type="GO" id="GO:0043138">
    <property type="term" value="F:3'-5' DNA helicase activity"/>
    <property type="evidence" value="ECO:0007669"/>
    <property type="project" value="UniProtKB-EC"/>
</dbReference>
<evidence type="ECO:0000256" key="4">
    <source>
        <dbReference type="ARBA" id="ARBA00022840"/>
    </source>
</evidence>